<dbReference type="KEGG" id="bbel:109480387"/>
<feature type="compositionally biased region" description="Low complexity" evidence="1">
    <location>
        <begin position="184"/>
        <end position="195"/>
    </location>
</feature>
<feature type="compositionally biased region" description="Polar residues" evidence="1">
    <location>
        <begin position="268"/>
        <end position="278"/>
    </location>
</feature>
<dbReference type="RefSeq" id="XP_019638143.1">
    <property type="nucleotide sequence ID" value="XM_019782584.1"/>
</dbReference>
<feature type="compositionally biased region" description="Polar residues" evidence="1">
    <location>
        <begin position="230"/>
        <end position="240"/>
    </location>
</feature>
<dbReference type="GeneID" id="109480387"/>
<feature type="region of interest" description="Disordered" evidence="1">
    <location>
        <begin position="95"/>
        <end position="469"/>
    </location>
</feature>
<feature type="compositionally biased region" description="Low complexity" evidence="1">
    <location>
        <begin position="577"/>
        <end position="587"/>
    </location>
</feature>
<gene>
    <name evidence="3" type="primary">LOC109480387</name>
</gene>
<feature type="compositionally biased region" description="Basic residues" evidence="1">
    <location>
        <begin position="247"/>
        <end position="261"/>
    </location>
</feature>
<feature type="region of interest" description="Disordered" evidence="1">
    <location>
        <begin position="577"/>
        <end position="598"/>
    </location>
</feature>
<feature type="compositionally biased region" description="Basic residues" evidence="1">
    <location>
        <begin position="285"/>
        <end position="299"/>
    </location>
</feature>
<evidence type="ECO:0000313" key="2">
    <source>
        <dbReference type="Proteomes" id="UP000515135"/>
    </source>
</evidence>
<keyword evidence="2" id="KW-1185">Reference proteome</keyword>
<feature type="region of interest" description="Disordered" evidence="1">
    <location>
        <begin position="1"/>
        <end position="61"/>
    </location>
</feature>
<feature type="compositionally biased region" description="Basic residues" evidence="1">
    <location>
        <begin position="361"/>
        <end position="375"/>
    </location>
</feature>
<evidence type="ECO:0000256" key="1">
    <source>
        <dbReference type="SAM" id="MobiDB-lite"/>
    </source>
</evidence>
<name>A0A6P4ZMX8_BRABE</name>
<organism evidence="2 3">
    <name type="scientific">Branchiostoma belcheri</name>
    <name type="common">Amphioxus</name>
    <dbReference type="NCBI Taxonomy" id="7741"/>
    <lineage>
        <taxon>Eukaryota</taxon>
        <taxon>Metazoa</taxon>
        <taxon>Chordata</taxon>
        <taxon>Cephalochordata</taxon>
        <taxon>Leptocardii</taxon>
        <taxon>Amphioxiformes</taxon>
        <taxon>Branchiostomatidae</taxon>
        <taxon>Branchiostoma</taxon>
    </lineage>
</organism>
<feature type="compositionally biased region" description="Basic residues" evidence="1">
    <location>
        <begin position="399"/>
        <end position="414"/>
    </location>
</feature>
<accession>A0A6P4ZMX8</accession>
<feature type="compositionally biased region" description="Basic residues" evidence="1">
    <location>
        <begin position="323"/>
        <end position="337"/>
    </location>
</feature>
<feature type="compositionally biased region" description="Basic and acidic residues" evidence="1">
    <location>
        <begin position="196"/>
        <end position="208"/>
    </location>
</feature>
<dbReference type="Proteomes" id="UP000515135">
    <property type="component" value="Unplaced"/>
</dbReference>
<feature type="compositionally biased region" description="Basic residues" evidence="1">
    <location>
        <begin position="444"/>
        <end position="456"/>
    </location>
</feature>
<evidence type="ECO:0000313" key="3">
    <source>
        <dbReference type="RefSeq" id="XP_019638143.1"/>
    </source>
</evidence>
<feature type="compositionally biased region" description="Basic residues" evidence="1">
    <location>
        <begin position="209"/>
        <end position="223"/>
    </location>
</feature>
<feature type="compositionally biased region" description="Polar residues" evidence="1">
    <location>
        <begin position="306"/>
        <end position="316"/>
    </location>
</feature>
<feature type="compositionally biased region" description="Basic and acidic residues" evidence="1">
    <location>
        <begin position="125"/>
        <end position="180"/>
    </location>
</feature>
<sequence>MESDPEKKKKKKRRCSVCRLPVKGHPGPYGRGRCTFERPEGTSDEDFFGRQRGSANVQEKIRGLRRHSKVQELVRKAWSDSLSEDAEEEVRLARSYNLKKSSDYGGEKASVRARSEPPPQVSRQNARDRSREYAQGKDQPDIRDLRESRKLVKEVDKALDDLLHPVTSQERRISDKRLDESDFDSTSTSSQTESGRSSDTEESAYTRKPERRRRRRGSRKKKTEARDPPQTLSSDTTESESGFVRKPDKRKRRRGSRKKKTEARDPPQTLSSDTTESESGFVRKPDKRKRRRGSRKKKTEARDPPQTLSSDTTESESGFVRKPDKRKRRRGSRKKKTEARDPPQTLSSDTTESESGFVRKPDKRKRRRGSRKKKTEARDPPQTLSSDTTESELGFVRKPDKRKRRRGSRKKRSATRVGDRKKEKGKRSRHNYDSDTSSYDSRSRSRRRRRAGKSGRNRTINDSGTRRVKVDWPQHRVHFPGYGKEGGVTYDELSLPMFVHGYVKNVLDRDRVSTDAEHKLVHLADLMFDAVYYDWVAVREVHASLLYGMEYGSLAWGNRGAFDAVRERHYRTQARVARGNAGNAPRAGPEKEARVSASRPRYCGEFQTGSCSLPSGHWSTRWNAPLLHVCSACLIVREIQAPHPSQECQHKPRPFRGPADRANRSFGNSAHFSQGPGPARGGTQGDQAT</sequence>
<proteinExistence type="predicted"/>
<protein>
    <submittedName>
        <fullName evidence="3">Micronuclear linker histone polyprotein-like</fullName>
    </submittedName>
</protein>
<feature type="compositionally biased region" description="Polar residues" evidence="1">
    <location>
        <begin position="344"/>
        <end position="354"/>
    </location>
</feature>
<feature type="region of interest" description="Disordered" evidence="1">
    <location>
        <begin position="643"/>
        <end position="689"/>
    </location>
</feature>
<feature type="compositionally biased region" description="Basic and acidic residues" evidence="1">
    <location>
        <begin position="100"/>
        <end position="115"/>
    </location>
</feature>
<feature type="compositionally biased region" description="Gly residues" evidence="1">
    <location>
        <begin position="678"/>
        <end position="689"/>
    </location>
</feature>
<dbReference type="AlphaFoldDB" id="A0A6P4ZMX8"/>
<reference evidence="3" key="1">
    <citation type="submission" date="2025-08" db="UniProtKB">
        <authorList>
            <consortium name="RefSeq"/>
        </authorList>
    </citation>
    <scope>IDENTIFICATION</scope>
    <source>
        <tissue evidence="3">Gonad</tissue>
    </source>
</reference>